<organism evidence="11 12">
    <name type="scientific">Ajellomyces capsulatus</name>
    <name type="common">Darling's disease fungus</name>
    <name type="synonym">Histoplasma capsulatum</name>
    <dbReference type="NCBI Taxonomy" id="5037"/>
    <lineage>
        <taxon>Eukaryota</taxon>
        <taxon>Fungi</taxon>
        <taxon>Dikarya</taxon>
        <taxon>Ascomycota</taxon>
        <taxon>Pezizomycotina</taxon>
        <taxon>Eurotiomycetes</taxon>
        <taxon>Eurotiomycetidae</taxon>
        <taxon>Onygenales</taxon>
        <taxon>Ajellomycetaceae</taxon>
        <taxon>Histoplasma</taxon>
    </lineage>
</organism>
<dbReference type="GO" id="GO:0005576">
    <property type="term" value="C:extracellular region"/>
    <property type="evidence" value="ECO:0007669"/>
    <property type="project" value="UniProtKB-SubCell"/>
</dbReference>
<protein>
    <submittedName>
        <fullName evidence="11">CFEM domain-containing protein</fullName>
    </submittedName>
</protein>
<comment type="similarity">
    <text evidence="3">Belongs to the RBT5 family.</text>
</comment>
<dbReference type="AlphaFoldDB" id="A0A8H8CX40"/>
<dbReference type="InterPro" id="IPR008427">
    <property type="entry name" value="Extracellular_membr_CFEM_dom"/>
</dbReference>
<keyword evidence="5" id="KW-0336">GPI-anchor</keyword>
<dbReference type="GO" id="GO:0098552">
    <property type="term" value="C:side of membrane"/>
    <property type="evidence" value="ECO:0007669"/>
    <property type="project" value="UniProtKB-KW"/>
</dbReference>
<keyword evidence="6 9" id="KW-0732">Signal</keyword>
<feature type="domain" description="CFEM" evidence="10">
    <location>
        <begin position="26"/>
        <end position="81"/>
    </location>
</feature>
<keyword evidence="5" id="KW-0472">Membrane</keyword>
<dbReference type="VEuPathDB" id="FungiDB:I7I52_05243"/>
<feature type="signal peptide" evidence="9">
    <location>
        <begin position="1"/>
        <end position="22"/>
    </location>
</feature>
<dbReference type="OrthoDB" id="3767534at2759"/>
<comment type="subcellular location">
    <subcellularLocation>
        <location evidence="1">Membrane</location>
        <topology evidence="1">Lipid-anchor</topology>
        <topology evidence="1">GPI-anchor</topology>
    </subcellularLocation>
    <subcellularLocation>
        <location evidence="2">Secreted</location>
    </subcellularLocation>
</comment>
<evidence type="ECO:0000256" key="2">
    <source>
        <dbReference type="ARBA" id="ARBA00004613"/>
    </source>
</evidence>
<proteinExistence type="inferred from homology"/>
<dbReference type="Proteomes" id="UP000670092">
    <property type="component" value="Unassembled WGS sequence"/>
</dbReference>
<sequence>MKPNSVFLVLSTFLSLTAPAYSQNKPQTPKCALACQDSVERVTDCRRDDYKCICKPENFDKIVEESGPCVSKNCGTFVALSTFGYLFFILKKQEAEKERKMFIYIFPKAERNREKEERRYKKYTYTMRKNELKKIKIKIKIKSYSILNSPLTTIIDEVLPAMQKFCKDQK</sequence>
<keyword evidence="8" id="KW-0449">Lipoprotein</keyword>
<keyword evidence="7" id="KW-1015">Disulfide bond</keyword>
<accession>A0A8H8CX40</accession>
<feature type="chain" id="PRO_5035003526" evidence="9">
    <location>
        <begin position="23"/>
        <end position="170"/>
    </location>
</feature>
<evidence type="ECO:0000256" key="1">
    <source>
        <dbReference type="ARBA" id="ARBA00004589"/>
    </source>
</evidence>
<reference evidence="11 12" key="1">
    <citation type="submission" date="2021-01" db="EMBL/GenBank/DDBJ databases">
        <title>Chromosome-level genome assembly of a human fungal pathogen reveals clustering of transcriptionally co-regulated genes.</title>
        <authorList>
            <person name="Voorhies M."/>
            <person name="Cohen S."/>
            <person name="Shea T.P."/>
            <person name="Petrus S."/>
            <person name="Munoz J.F."/>
            <person name="Poplawski S."/>
            <person name="Goldman W.E."/>
            <person name="Michael T."/>
            <person name="Cuomo C.A."/>
            <person name="Sil A."/>
            <person name="Beyhan S."/>
        </authorList>
    </citation>
    <scope>NUCLEOTIDE SEQUENCE [LARGE SCALE GENOMIC DNA]</scope>
    <source>
        <strain evidence="11 12">G184AR</strain>
    </source>
</reference>
<evidence type="ECO:0000256" key="3">
    <source>
        <dbReference type="ARBA" id="ARBA00010031"/>
    </source>
</evidence>
<dbReference type="Pfam" id="PF05730">
    <property type="entry name" value="CFEM"/>
    <property type="match status" value="1"/>
</dbReference>
<evidence type="ECO:0000313" key="12">
    <source>
        <dbReference type="Proteomes" id="UP000670092"/>
    </source>
</evidence>
<evidence type="ECO:0000256" key="4">
    <source>
        <dbReference type="ARBA" id="ARBA00022525"/>
    </source>
</evidence>
<evidence type="ECO:0000259" key="10">
    <source>
        <dbReference type="Pfam" id="PF05730"/>
    </source>
</evidence>
<keyword evidence="4" id="KW-0964">Secreted</keyword>
<evidence type="ECO:0000256" key="6">
    <source>
        <dbReference type="ARBA" id="ARBA00022729"/>
    </source>
</evidence>
<evidence type="ECO:0000313" key="11">
    <source>
        <dbReference type="EMBL" id="KAG5293806.1"/>
    </source>
</evidence>
<evidence type="ECO:0000256" key="7">
    <source>
        <dbReference type="ARBA" id="ARBA00023157"/>
    </source>
</evidence>
<evidence type="ECO:0000256" key="8">
    <source>
        <dbReference type="ARBA" id="ARBA00023288"/>
    </source>
</evidence>
<name>A0A8H8CX40_AJECA</name>
<dbReference type="EMBL" id="JAEVHI010000004">
    <property type="protein sequence ID" value="KAG5293806.1"/>
    <property type="molecule type" value="Genomic_DNA"/>
</dbReference>
<evidence type="ECO:0000256" key="5">
    <source>
        <dbReference type="ARBA" id="ARBA00022622"/>
    </source>
</evidence>
<comment type="caution">
    <text evidence="11">The sequence shown here is derived from an EMBL/GenBank/DDBJ whole genome shotgun (WGS) entry which is preliminary data.</text>
</comment>
<gene>
    <name evidence="11" type="ORF">I7I52_05243</name>
</gene>
<evidence type="ECO:0000256" key="9">
    <source>
        <dbReference type="SAM" id="SignalP"/>
    </source>
</evidence>
<keyword evidence="5" id="KW-0325">Glycoprotein</keyword>